<dbReference type="CDD" id="cd04688">
    <property type="entry name" value="NUDIX_Hydrolase"/>
    <property type="match status" value="1"/>
</dbReference>
<feature type="domain" description="Nudix hydrolase" evidence="2">
    <location>
        <begin position="14"/>
        <end position="150"/>
    </location>
</feature>
<dbReference type="OrthoDB" id="9008185at2"/>
<keyword evidence="4" id="KW-1185">Reference proteome</keyword>
<proteinExistence type="predicted"/>
<dbReference type="PROSITE" id="PS00893">
    <property type="entry name" value="NUDIX_BOX"/>
    <property type="match status" value="1"/>
</dbReference>
<evidence type="ECO:0000259" key="2">
    <source>
        <dbReference type="PROSITE" id="PS51462"/>
    </source>
</evidence>
<gene>
    <name evidence="3" type="ORF">JCM16775_1034</name>
</gene>
<dbReference type="InterPro" id="IPR000086">
    <property type="entry name" value="NUDIX_hydrolase_dom"/>
</dbReference>
<evidence type="ECO:0000256" key="1">
    <source>
        <dbReference type="ARBA" id="ARBA00022801"/>
    </source>
</evidence>
<organism evidence="3 4">
    <name type="scientific">Leptotrichia hofstadii</name>
    <dbReference type="NCBI Taxonomy" id="157688"/>
    <lineage>
        <taxon>Bacteria</taxon>
        <taxon>Fusobacteriati</taxon>
        <taxon>Fusobacteriota</taxon>
        <taxon>Fusobacteriia</taxon>
        <taxon>Fusobacteriales</taxon>
        <taxon>Leptotrichiaceae</taxon>
        <taxon>Leptotrichia</taxon>
    </lineage>
</organism>
<keyword evidence="1 3" id="KW-0378">Hydrolase</keyword>
<dbReference type="RefSeq" id="WP_026746531.1">
    <property type="nucleotide sequence ID" value="NZ_AP019823.1"/>
</dbReference>
<sequence>MEYNCGFIEGNKWFRYRAAAIIVEEGCVLFAGNEIEDYFYSIGGAVHMGETAETAVKREVLEETGVEYEIDYLAVIHENFFNDDKGSHKGMDCHEIAMYFMMKPRGTRELNSESYVMGVKETMHWIPVEDINKYKAFPSFMKEYLQSGYNGIKHIITDQRV</sequence>
<evidence type="ECO:0000313" key="3">
    <source>
        <dbReference type="EMBL" id="BBM38326.1"/>
    </source>
</evidence>
<dbReference type="PANTHER" id="PTHR43736:SF2">
    <property type="entry name" value="MUTT_NUDIX FAMILY PROTEIN"/>
    <property type="match status" value="1"/>
</dbReference>
<dbReference type="EMBL" id="AP019823">
    <property type="protein sequence ID" value="BBM38326.1"/>
    <property type="molecule type" value="Genomic_DNA"/>
</dbReference>
<dbReference type="Gene3D" id="3.90.79.10">
    <property type="entry name" value="Nucleoside Triphosphate Pyrophosphohydrolase"/>
    <property type="match status" value="1"/>
</dbReference>
<dbReference type="InterPro" id="IPR015797">
    <property type="entry name" value="NUDIX_hydrolase-like_dom_sf"/>
</dbReference>
<dbReference type="Pfam" id="PF00293">
    <property type="entry name" value="NUDIX"/>
    <property type="match status" value="1"/>
</dbReference>
<dbReference type="PANTHER" id="PTHR43736">
    <property type="entry name" value="ADP-RIBOSE PYROPHOSPHATASE"/>
    <property type="match status" value="1"/>
</dbReference>
<name>A0A510JGP0_9FUSO</name>
<protein>
    <submittedName>
        <fullName evidence="3">NUDIX family hydrolase</fullName>
    </submittedName>
</protein>
<dbReference type="InterPro" id="IPR020084">
    <property type="entry name" value="NUDIX_hydrolase_CS"/>
</dbReference>
<dbReference type="Proteomes" id="UP000321892">
    <property type="component" value="Chromosome"/>
</dbReference>
<dbReference type="KEGG" id="lhf:JCM16775_1034"/>
<accession>A0A510JGP0</accession>
<dbReference type="PROSITE" id="PS51462">
    <property type="entry name" value="NUDIX"/>
    <property type="match status" value="1"/>
</dbReference>
<dbReference type="AlphaFoldDB" id="A0A510JGP0"/>
<dbReference type="GO" id="GO:0016787">
    <property type="term" value="F:hydrolase activity"/>
    <property type="evidence" value="ECO:0007669"/>
    <property type="project" value="UniProtKB-KW"/>
</dbReference>
<dbReference type="SUPFAM" id="SSF55811">
    <property type="entry name" value="Nudix"/>
    <property type="match status" value="1"/>
</dbReference>
<reference evidence="3 4" key="1">
    <citation type="submission" date="2019-07" db="EMBL/GenBank/DDBJ databases">
        <title>Complete Genome Sequence of Leptotrichia hofstadii Strain JCM16775.</title>
        <authorList>
            <person name="Watanabe S."/>
            <person name="Cui L."/>
        </authorList>
    </citation>
    <scope>NUCLEOTIDE SEQUENCE [LARGE SCALE GENOMIC DNA]</scope>
    <source>
        <strain evidence="3 4">JCM16775</strain>
    </source>
</reference>
<evidence type="ECO:0000313" key="4">
    <source>
        <dbReference type="Proteomes" id="UP000321892"/>
    </source>
</evidence>